<dbReference type="OrthoDB" id="3782326at2759"/>
<evidence type="ECO:0000313" key="2">
    <source>
        <dbReference type="Proteomes" id="UP000800082"/>
    </source>
</evidence>
<keyword evidence="2" id="KW-1185">Reference proteome</keyword>
<gene>
    <name evidence="1" type="ORF">M421DRAFT_92779</name>
</gene>
<dbReference type="Proteomes" id="UP000800082">
    <property type="component" value="Unassembled WGS sequence"/>
</dbReference>
<dbReference type="EMBL" id="ML978970">
    <property type="protein sequence ID" value="KAF1927931.1"/>
    <property type="molecule type" value="Genomic_DNA"/>
</dbReference>
<reference evidence="1" key="1">
    <citation type="journal article" date="2020" name="Stud. Mycol.">
        <title>101 Dothideomycetes genomes: a test case for predicting lifestyles and emergence of pathogens.</title>
        <authorList>
            <person name="Haridas S."/>
            <person name="Albert R."/>
            <person name="Binder M."/>
            <person name="Bloem J."/>
            <person name="Labutti K."/>
            <person name="Salamov A."/>
            <person name="Andreopoulos B."/>
            <person name="Baker S."/>
            <person name="Barry K."/>
            <person name="Bills G."/>
            <person name="Bluhm B."/>
            <person name="Cannon C."/>
            <person name="Castanera R."/>
            <person name="Culley D."/>
            <person name="Daum C."/>
            <person name="Ezra D."/>
            <person name="Gonzalez J."/>
            <person name="Henrissat B."/>
            <person name="Kuo A."/>
            <person name="Liang C."/>
            <person name="Lipzen A."/>
            <person name="Lutzoni F."/>
            <person name="Magnuson J."/>
            <person name="Mondo S."/>
            <person name="Nolan M."/>
            <person name="Ohm R."/>
            <person name="Pangilinan J."/>
            <person name="Park H.-J."/>
            <person name="Ramirez L."/>
            <person name="Alfaro M."/>
            <person name="Sun H."/>
            <person name="Tritt A."/>
            <person name="Yoshinaga Y."/>
            <person name="Zwiers L.-H."/>
            <person name="Turgeon B."/>
            <person name="Goodwin S."/>
            <person name="Spatafora J."/>
            <person name="Crous P."/>
            <person name="Grigoriev I."/>
        </authorList>
    </citation>
    <scope>NUCLEOTIDE SEQUENCE</scope>
    <source>
        <strain evidence="1">CBS 183.55</strain>
    </source>
</reference>
<protein>
    <submittedName>
        <fullName evidence="1">Uncharacterized protein</fullName>
    </submittedName>
</protein>
<sequence length="205" mass="22936">MPSFLKKLLLGKDLSNPYINQYHPGHRATPQPIQHVANSAAQAIKSHPTGLNLSTRIPPCPVSRPVSPTYLEEARRIAGRDPITGHALSPEQYPAYDPASAQTASQSACGRQQPYTNEQMRYNPYVTSGHAAVGGDWSSVVQERAEQDRRTATTDVQRERHDVAVAEERMRRAKEERVQADVWRERDVGGYFAPERSVREYYGGP</sequence>
<name>A0A6A5RHX4_9PLEO</name>
<dbReference type="GeneID" id="54355727"/>
<proteinExistence type="predicted"/>
<organism evidence="1 2">
    <name type="scientific">Didymella exigua CBS 183.55</name>
    <dbReference type="NCBI Taxonomy" id="1150837"/>
    <lineage>
        <taxon>Eukaryota</taxon>
        <taxon>Fungi</taxon>
        <taxon>Dikarya</taxon>
        <taxon>Ascomycota</taxon>
        <taxon>Pezizomycotina</taxon>
        <taxon>Dothideomycetes</taxon>
        <taxon>Pleosporomycetidae</taxon>
        <taxon>Pleosporales</taxon>
        <taxon>Pleosporineae</taxon>
        <taxon>Didymellaceae</taxon>
        <taxon>Didymella</taxon>
    </lineage>
</organism>
<accession>A0A6A5RHX4</accession>
<dbReference type="RefSeq" id="XP_033448183.1">
    <property type="nucleotide sequence ID" value="XM_033598060.1"/>
</dbReference>
<dbReference type="AlphaFoldDB" id="A0A6A5RHX4"/>
<evidence type="ECO:0000313" key="1">
    <source>
        <dbReference type="EMBL" id="KAF1927931.1"/>
    </source>
</evidence>